<dbReference type="Proteomes" id="UP000271889">
    <property type="component" value="Unassembled WGS sequence"/>
</dbReference>
<proteinExistence type="predicted"/>
<name>A0A3P6SKT6_CYLGO</name>
<sequence>MDSTKGNYSGKVVTRESEEGRKAGRSGSCFSFEQNCTGHQDPGSYTWIGTYREGADSSCRDDSKERKTEPNLAWRKNNWASRKYREYCSGK</sequence>
<organism evidence="2 3">
    <name type="scientific">Cylicostephanus goldi</name>
    <name type="common">Nematode worm</name>
    <dbReference type="NCBI Taxonomy" id="71465"/>
    <lineage>
        <taxon>Eukaryota</taxon>
        <taxon>Metazoa</taxon>
        <taxon>Ecdysozoa</taxon>
        <taxon>Nematoda</taxon>
        <taxon>Chromadorea</taxon>
        <taxon>Rhabditida</taxon>
        <taxon>Rhabditina</taxon>
        <taxon>Rhabditomorpha</taxon>
        <taxon>Strongyloidea</taxon>
        <taxon>Strongylidae</taxon>
        <taxon>Cylicostephanus</taxon>
    </lineage>
</organism>
<evidence type="ECO:0000256" key="1">
    <source>
        <dbReference type="SAM" id="MobiDB-lite"/>
    </source>
</evidence>
<protein>
    <submittedName>
        <fullName evidence="2">Uncharacterized protein</fullName>
    </submittedName>
</protein>
<feature type="compositionally biased region" description="Basic and acidic residues" evidence="1">
    <location>
        <begin position="13"/>
        <end position="22"/>
    </location>
</feature>
<evidence type="ECO:0000313" key="3">
    <source>
        <dbReference type="Proteomes" id="UP000271889"/>
    </source>
</evidence>
<accession>A0A3P6SKT6</accession>
<evidence type="ECO:0000313" key="2">
    <source>
        <dbReference type="EMBL" id="VDK68700.1"/>
    </source>
</evidence>
<keyword evidence="3" id="KW-1185">Reference proteome</keyword>
<gene>
    <name evidence="2" type="ORF">CGOC_LOCUS6442</name>
</gene>
<feature type="region of interest" description="Disordered" evidence="1">
    <location>
        <begin position="1"/>
        <end position="29"/>
    </location>
</feature>
<reference evidence="2 3" key="1">
    <citation type="submission" date="2018-11" db="EMBL/GenBank/DDBJ databases">
        <authorList>
            <consortium name="Pathogen Informatics"/>
        </authorList>
    </citation>
    <scope>NUCLEOTIDE SEQUENCE [LARGE SCALE GENOMIC DNA]</scope>
</reference>
<dbReference type="EMBL" id="UYRV01021050">
    <property type="protein sequence ID" value="VDK68700.1"/>
    <property type="molecule type" value="Genomic_DNA"/>
</dbReference>
<dbReference type="AlphaFoldDB" id="A0A3P6SKT6"/>